<dbReference type="PANTHER" id="PTHR13608">
    <property type="entry name" value="ARMADILLO-LIKE HELICAL DOMAIN-CONTAINING PROTEIN 3"/>
    <property type="match status" value="1"/>
</dbReference>
<sequence>MFILYGDNFLHNDICYDELYYEIIRMNSVFNNLNTFALRYLAKENSNNSISSTNSNSINYKEVSAKLINSLLNIKAIIAHLNSKLELYSMQNKLITLSEDQVLEIVRSNYDFLTLKLPENLDSYESYNFIRTEEIDFLHKILQSIIHEFVLSKRFVVSFEEQQILMQKIQLISSINSGQSAGSVPSDEGEEDARNYIDDEIPIGSLTIGESRDFNKGDA</sequence>
<evidence type="ECO:0000256" key="4">
    <source>
        <dbReference type="ARBA" id="ARBA00023136"/>
    </source>
</evidence>
<reference evidence="6 7" key="1">
    <citation type="journal article" date="2015" name="Parasit. Vectors">
        <title>Draft genome of the scabies mite.</title>
        <authorList>
            <person name="Rider S.D.Jr."/>
            <person name="Morgan M.S."/>
            <person name="Arlian L.G."/>
        </authorList>
    </citation>
    <scope>NUCLEOTIDE SEQUENCE [LARGE SCALE GENOMIC DNA]</scope>
    <source>
        <strain evidence="6">Arlian Lab</strain>
    </source>
</reference>
<dbReference type="EMBL" id="JXLN01010013">
    <property type="protein sequence ID" value="KPM04921.1"/>
    <property type="molecule type" value="Genomic_DNA"/>
</dbReference>
<dbReference type="Pfam" id="PF08427">
    <property type="entry name" value="ARMH3_C"/>
    <property type="match status" value="1"/>
</dbReference>
<proteinExistence type="predicted"/>
<dbReference type="InterPro" id="IPR039868">
    <property type="entry name" value="ARMD3-like"/>
</dbReference>
<dbReference type="PANTHER" id="PTHR13608:SF3">
    <property type="entry name" value="ARMADILLO-LIKE HELICAL DOMAIN-CONTAINING PROTEIN 3"/>
    <property type="match status" value="1"/>
</dbReference>
<evidence type="ECO:0000259" key="5">
    <source>
        <dbReference type="SMART" id="SM01158"/>
    </source>
</evidence>
<evidence type="ECO:0000256" key="1">
    <source>
        <dbReference type="ARBA" id="ARBA00004370"/>
    </source>
</evidence>
<dbReference type="GO" id="GO:0016020">
    <property type="term" value="C:membrane"/>
    <property type="evidence" value="ECO:0007669"/>
    <property type="project" value="UniProtKB-SubCell"/>
</dbReference>
<dbReference type="InterPro" id="IPR013636">
    <property type="entry name" value="ARMH3_C"/>
</dbReference>
<dbReference type="GO" id="GO:0005829">
    <property type="term" value="C:cytosol"/>
    <property type="evidence" value="ECO:0007669"/>
    <property type="project" value="TreeGrafter"/>
</dbReference>
<protein>
    <submittedName>
        <fullName evidence="6">DUF1741 domain containing protein</fullName>
    </submittedName>
</protein>
<dbReference type="VEuPathDB" id="VectorBase:SSCA004470"/>
<comment type="subcellular location">
    <subcellularLocation>
        <location evidence="1">Membrane</location>
    </subcellularLocation>
</comment>
<keyword evidence="3" id="KW-1133">Transmembrane helix</keyword>
<dbReference type="Proteomes" id="UP000616769">
    <property type="component" value="Unassembled WGS sequence"/>
</dbReference>
<organism evidence="6 7">
    <name type="scientific">Sarcoptes scabiei</name>
    <name type="common">Itch mite</name>
    <name type="synonym">Acarus scabiei</name>
    <dbReference type="NCBI Taxonomy" id="52283"/>
    <lineage>
        <taxon>Eukaryota</taxon>
        <taxon>Metazoa</taxon>
        <taxon>Ecdysozoa</taxon>
        <taxon>Arthropoda</taxon>
        <taxon>Chelicerata</taxon>
        <taxon>Arachnida</taxon>
        <taxon>Acari</taxon>
        <taxon>Acariformes</taxon>
        <taxon>Sarcoptiformes</taxon>
        <taxon>Astigmata</taxon>
        <taxon>Psoroptidia</taxon>
        <taxon>Sarcoptoidea</taxon>
        <taxon>Sarcoptidae</taxon>
        <taxon>Sarcoptinae</taxon>
        <taxon>Sarcoptes</taxon>
    </lineage>
</organism>
<keyword evidence="4" id="KW-0472">Membrane</keyword>
<evidence type="ECO:0000256" key="3">
    <source>
        <dbReference type="ARBA" id="ARBA00022989"/>
    </source>
</evidence>
<evidence type="ECO:0000313" key="7">
    <source>
        <dbReference type="Proteomes" id="UP000616769"/>
    </source>
</evidence>
<keyword evidence="2" id="KW-0812">Transmembrane</keyword>
<dbReference type="AlphaFoldDB" id="A0A132A1X2"/>
<dbReference type="SMART" id="SM01158">
    <property type="entry name" value="DUF1741"/>
    <property type="match status" value="1"/>
</dbReference>
<evidence type="ECO:0000313" key="6">
    <source>
        <dbReference type="EMBL" id="KPM04921.1"/>
    </source>
</evidence>
<feature type="domain" description="Armadillo-like helical" evidence="5">
    <location>
        <begin position="1"/>
        <end position="153"/>
    </location>
</feature>
<accession>A0A132A1X2</accession>
<evidence type="ECO:0000256" key="2">
    <source>
        <dbReference type="ARBA" id="ARBA00022692"/>
    </source>
</evidence>
<dbReference type="OrthoDB" id="2012278at2759"/>
<comment type="caution">
    <text evidence="6">The sequence shown here is derived from an EMBL/GenBank/DDBJ whole genome shotgun (WGS) entry which is preliminary data.</text>
</comment>
<name>A0A132A1X2_SARSC</name>
<gene>
    <name evidence="6" type="ORF">QR98_0033760</name>
</gene>